<dbReference type="Proteomes" id="UP000532273">
    <property type="component" value="Unassembled WGS sequence"/>
</dbReference>
<evidence type="ECO:0000256" key="4">
    <source>
        <dbReference type="ARBA" id="ARBA00023163"/>
    </source>
</evidence>
<evidence type="ECO:0000313" key="7">
    <source>
        <dbReference type="EMBL" id="GGH08385.1"/>
    </source>
</evidence>
<keyword evidence="10" id="KW-1185">Reference proteome</keyword>
<dbReference type="InterPro" id="IPR036388">
    <property type="entry name" value="WH-like_DNA-bd_sf"/>
</dbReference>
<keyword evidence="2" id="KW-0805">Transcription regulation</keyword>
<dbReference type="PANTHER" id="PTHR43133">
    <property type="entry name" value="RNA POLYMERASE ECF-TYPE SIGMA FACTO"/>
    <property type="match status" value="1"/>
</dbReference>
<evidence type="ECO:0000256" key="2">
    <source>
        <dbReference type="ARBA" id="ARBA00023015"/>
    </source>
</evidence>
<dbReference type="Pfam" id="PF04542">
    <property type="entry name" value="Sigma70_r2"/>
    <property type="match status" value="1"/>
</dbReference>
<dbReference type="CDD" id="cd06171">
    <property type="entry name" value="Sigma70_r4"/>
    <property type="match status" value="1"/>
</dbReference>
<name>A0A7W6KDB2_9SPHI</name>
<evidence type="ECO:0000313" key="8">
    <source>
        <dbReference type="EMBL" id="MBB4108796.1"/>
    </source>
</evidence>
<dbReference type="SUPFAM" id="SSF88659">
    <property type="entry name" value="Sigma3 and sigma4 domains of RNA polymerase sigma factors"/>
    <property type="match status" value="1"/>
</dbReference>
<dbReference type="Pfam" id="PF08281">
    <property type="entry name" value="Sigma70_r4_2"/>
    <property type="match status" value="1"/>
</dbReference>
<comment type="caution">
    <text evidence="8">The sequence shown here is derived from an EMBL/GenBank/DDBJ whole genome shotgun (WGS) entry which is preliminary data.</text>
</comment>
<dbReference type="SUPFAM" id="SSF88946">
    <property type="entry name" value="Sigma2 domain of RNA polymerase sigma factors"/>
    <property type="match status" value="1"/>
</dbReference>
<dbReference type="GO" id="GO:0003677">
    <property type="term" value="F:DNA binding"/>
    <property type="evidence" value="ECO:0007669"/>
    <property type="project" value="InterPro"/>
</dbReference>
<comment type="similarity">
    <text evidence="1">Belongs to the sigma-70 factor family. ECF subfamily.</text>
</comment>
<dbReference type="EMBL" id="JACIEF010000003">
    <property type="protein sequence ID" value="MBB4108796.1"/>
    <property type="molecule type" value="Genomic_DNA"/>
</dbReference>
<protein>
    <submittedName>
        <fullName evidence="7">RNA polymerase sigma factor</fullName>
    </submittedName>
    <submittedName>
        <fullName evidence="8">RNA polymerase sigma-70 factor (ECF subfamily)</fullName>
    </submittedName>
</protein>
<dbReference type="NCBIfam" id="TIGR02937">
    <property type="entry name" value="sigma70-ECF"/>
    <property type="match status" value="1"/>
</dbReference>
<reference evidence="10" key="2">
    <citation type="journal article" date="2019" name="Int. J. Syst. Evol. Microbiol.">
        <title>The Global Catalogue of Microorganisms (GCM) 10K type strain sequencing project: providing services to taxonomists for standard genome sequencing and annotation.</title>
        <authorList>
            <consortium name="The Broad Institute Genomics Platform"/>
            <consortium name="The Broad Institute Genome Sequencing Center for Infectious Disease"/>
            <person name="Wu L."/>
            <person name="Ma J."/>
        </authorList>
    </citation>
    <scope>NUCLEOTIDE SEQUENCE [LARGE SCALE GENOMIC DNA]</scope>
    <source>
        <strain evidence="10">CGMCC 1.15287</strain>
    </source>
</reference>
<gene>
    <name evidence="7" type="ORF">GCM10007422_25920</name>
    <name evidence="8" type="ORF">GGQ60_002805</name>
</gene>
<sequence length="210" mass="24041">MRVTPLGNAFIKHFFAFGVLYRILATIVTALKKLTLTEPELVQALQSKDPAVLKILYSMYSSALYGVISRIITHTELAEDVLQETFVKIWQSATHYDHTKGRLFTWMMNIARNLSIDKLRSKDFKNSLKNQDIENNVSFVDEQNKVAFNPDIVGVKQLVDNLKPDLQAVLDLVYYKGFTHVEAAEKLDLPLGTVKTRIRLAIIELRRNFN</sequence>
<dbReference type="InterPro" id="IPR013325">
    <property type="entry name" value="RNA_pol_sigma_r2"/>
</dbReference>
<dbReference type="InterPro" id="IPR013249">
    <property type="entry name" value="RNA_pol_sigma70_r4_t2"/>
</dbReference>
<evidence type="ECO:0000256" key="1">
    <source>
        <dbReference type="ARBA" id="ARBA00010641"/>
    </source>
</evidence>
<dbReference type="GO" id="GO:0006352">
    <property type="term" value="P:DNA-templated transcription initiation"/>
    <property type="evidence" value="ECO:0007669"/>
    <property type="project" value="InterPro"/>
</dbReference>
<feature type="domain" description="RNA polymerase sigma factor 70 region 4 type 2" evidence="6">
    <location>
        <begin position="156"/>
        <end position="201"/>
    </location>
</feature>
<reference evidence="8 9" key="3">
    <citation type="submission" date="2020-08" db="EMBL/GenBank/DDBJ databases">
        <title>Genomic Encyclopedia of Type Strains, Phase IV (KMG-IV): sequencing the most valuable type-strain genomes for metagenomic binning, comparative biology and taxonomic classification.</title>
        <authorList>
            <person name="Goeker M."/>
        </authorList>
    </citation>
    <scope>NUCLEOTIDE SEQUENCE [LARGE SCALE GENOMIC DNA]</scope>
    <source>
        <strain evidence="8 9">DSM 100774</strain>
    </source>
</reference>
<evidence type="ECO:0000313" key="10">
    <source>
        <dbReference type="Proteomes" id="UP000642938"/>
    </source>
</evidence>
<dbReference type="Gene3D" id="1.10.1740.10">
    <property type="match status" value="1"/>
</dbReference>
<dbReference type="RefSeq" id="WP_308421189.1">
    <property type="nucleotide sequence ID" value="NZ_BMHZ01000003.1"/>
</dbReference>
<keyword evidence="3" id="KW-0731">Sigma factor</keyword>
<dbReference type="InterPro" id="IPR007627">
    <property type="entry name" value="RNA_pol_sigma70_r2"/>
</dbReference>
<dbReference type="EMBL" id="BMHZ01000003">
    <property type="protein sequence ID" value="GGH08385.1"/>
    <property type="molecule type" value="Genomic_DNA"/>
</dbReference>
<organism evidence="8 9">
    <name type="scientific">Pedobacter zeae</name>
    <dbReference type="NCBI Taxonomy" id="1737356"/>
    <lineage>
        <taxon>Bacteria</taxon>
        <taxon>Pseudomonadati</taxon>
        <taxon>Bacteroidota</taxon>
        <taxon>Sphingobacteriia</taxon>
        <taxon>Sphingobacteriales</taxon>
        <taxon>Sphingobacteriaceae</taxon>
        <taxon>Pedobacter</taxon>
    </lineage>
</organism>
<reference evidence="7" key="4">
    <citation type="submission" date="2024-05" db="EMBL/GenBank/DDBJ databases">
        <authorList>
            <person name="Sun Q."/>
            <person name="Zhou Y."/>
        </authorList>
    </citation>
    <scope>NUCLEOTIDE SEQUENCE</scope>
    <source>
        <strain evidence="7">CGMCC 1.15287</strain>
    </source>
</reference>
<dbReference type="PANTHER" id="PTHR43133:SF62">
    <property type="entry name" value="RNA POLYMERASE SIGMA FACTOR SIGZ"/>
    <property type="match status" value="1"/>
</dbReference>
<dbReference type="Proteomes" id="UP000642938">
    <property type="component" value="Unassembled WGS sequence"/>
</dbReference>
<evidence type="ECO:0000259" key="5">
    <source>
        <dbReference type="Pfam" id="PF04542"/>
    </source>
</evidence>
<evidence type="ECO:0000256" key="3">
    <source>
        <dbReference type="ARBA" id="ARBA00023082"/>
    </source>
</evidence>
<evidence type="ECO:0000313" key="9">
    <source>
        <dbReference type="Proteomes" id="UP000532273"/>
    </source>
</evidence>
<dbReference type="InterPro" id="IPR039425">
    <property type="entry name" value="RNA_pol_sigma-70-like"/>
</dbReference>
<dbReference type="InterPro" id="IPR014284">
    <property type="entry name" value="RNA_pol_sigma-70_dom"/>
</dbReference>
<accession>A0A7W6KDB2</accession>
<evidence type="ECO:0000259" key="6">
    <source>
        <dbReference type="Pfam" id="PF08281"/>
    </source>
</evidence>
<reference evidence="7" key="1">
    <citation type="journal article" date="2014" name="Int. J. Syst. Evol. Microbiol.">
        <title>Complete genome of a new Firmicutes species belonging to the dominant human colonic microbiota ('Ruminococcus bicirculans') reveals two chromosomes and a selective capacity to utilize plant glucans.</title>
        <authorList>
            <consortium name="NISC Comparative Sequencing Program"/>
            <person name="Wegmann U."/>
            <person name="Louis P."/>
            <person name="Goesmann A."/>
            <person name="Henrissat B."/>
            <person name="Duncan S.H."/>
            <person name="Flint H.J."/>
        </authorList>
    </citation>
    <scope>NUCLEOTIDE SEQUENCE</scope>
    <source>
        <strain evidence="7">CGMCC 1.15287</strain>
    </source>
</reference>
<feature type="domain" description="RNA polymerase sigma-70 region 2" evidence="5">
    <location>
        <begin position="56"/>
        <end position="123"/>
    </location>
</feature>
<proteinExistence type="inferred from homology"/>
<keyword evidence="4" id="KW-0804">Transcription</keyword>
<dbReference type="AlphaFoldDB" id="A0A7W6KDB2"/>
<dbReference type="GO" id="GO:0016987">
    <property type="term" value="F:sigma factor activity"/>
    <property type="evidence" value="ECO:0007669"/>
    <property type="project" value="UniProtKB-KW"/>
</dbReference>
<dbReference type="Gene3D" id="1.10.10.10">
    <property type="entry name" value="Winged helix-like DNA-binding domain superfamily/Winged helix DNA-binding domain"/>
    <property type="match status" value="1"/>
</dbReference>
<dbReference type="InterPro" id="IPR013324">
    <property type="entry name" value="RNA_pol_sigma_r3/r4-like"/>
</dbReference>